<keyword evidence="1" id="KW-1133">Transmembrane helix</keyword>
<evidence type="ECO:0000313" key="3">
    <source>
        <dbReference type="Proteomes" id="UP001291623"/>
    </source>
</evidence>
<dbReference type="AlphaFoldDB" id="A0AAE1S2Z4"/>
<feature type="transmembrane region" description="Helical" evidence="1">
    <location>
        <begin position="12"/>
        <end position="34"/>
    </location>
</feature>
<comment type="caution">
    <text evidence="2">The sequence shown here is derived from an EMBL/GenBank/DDBJ whole genome shotgun (WGS) entry which is preliminary data.</text>
</comment>
<name>A0AAE1S2Z4_9SOLA</name>
<feature type="transmembrane region" description="Helical" evidence="1">
    <location>
        <begin position="111"/>
        <end position="127"/>
    </location>
</feature>
<evidence type="ECO:0000313" key="2">
    <source>
        <dbReference type="EMBL" id="KAK4362520.1"/>
    </source>
</evidence>
<protein>
    <submittedName>
        <fullName evidence="2">Uncharacterized protein</fullName>
    </submittedName>
</protein>
<accession>A0AAE1S2Z4</accession>
<proteinExistence type="predicted"/>
<keyword evidence="1" id="KW-0472">Membrane</keyword>
<keyword evidence="3" id="KW-1185">Reference proteome</keyword>
<dbReference type="EMBL" id="JAVYJV010000009">
    <property type="protein sequence ID" value="KAK4362520.1"/>
    <property type="molecule type" value="Genomic_DNA"/>
</dbReference>
<evidence type="ECO:0000256" key="1">
    <source>
        <dbReference type="SAM" id="Phobius"/>
    </source>
</evidence>
<dbReference type="PANTHER" id="PTHR34656">
    <property type="entry name" value="PYRROLINE-5-CARBOXYLATE REDUCTASE"/>
    <property type="match status" value="1"/>
</dbReference>
<dbReference type="Proteomes" id="UP001291623">
    <property type="component" value="Unassembled WGS sequence"/>
</dbReference>
<sequence length="128" mass="13768">MNISEQNIFTKTTTTTTCLFFLLISFSTTTIILSSCNNGAAFLFPFIAFAAVVVGGFIVLAVRTTIVAWITVLVLLAIVGKRGRVLAKDGQKITSEVVVYVANEVIKEKEFVSISGVMIMGLIAMALL</sequence>
<organism evidence="2 3">
    <name type="scientific">Anisodus tanguticus</name>
    <dbReference type="NCBI Taxonomy" id="243964"/>
    <lineage>
        <taxon>Eukaryota</taxon>
        <taxon>Viridiplantae</taxon>
        <taxon>Streptophyta</taxon>
        <taxon>Embryophyta</taxon>
        <taxon>Tracheophyta</taxon>
        <taxon>Spermatophyta</taxon>
        <taxon>Magnoliopsida</taxon>
        <taxon>eudicotyledons</taxon>
        <taxon>Gunneridae</taxon>
        <taxon>Pentapetalae</taxon>
        <taxon>asterids</taxon>
        <taxon>lamiids</taxon>
        <taxon>Solanales</taxon>
        <taxon>Solanaceae</taxon>
        <taxon>Solanoideae</taxon>
        <taxon>Hyoscyameae</taxon>
        <taxon>Anisodus</taxon>
    </lineage>
</organism>
<keyword evidence="1" id="KW-0812">Transmembrane</keyword>
<feature type="transmembrane region" description="Helical" evidence="1">
    <location>
        <begin position="46"/>
        <end position="79"/>
    </location>
</feature>
<dbReference type="PANTHER" id="PTHR34656:SF5">
    <property type="entry name" value="PGG DOMAIN-CONTAINING PROTEIN"/>
    <property type="match status" value="1"/>
</dbReference>
<reference evidence="2" key="1">
    <citation type="submission" date="2023-12" db="EMBL/GenBank/DDBJ databases">
        <title>Genome assembly of Anisodus tanguticus.</title>
        <authorList>
            <person name="Wang Y.-J."/>
        </authorList>
    </citation>
    <scope>NUCLEOTIDE SEQUENCE</scope>
    <source>
        <strain evidence="2">KB-2021</strain>
        <tissue evidence="2">Leaf</tissue>
    </source>
</reference>
<gene>
    <name evidence="2" type="ORF">RND71_017761</name>
</gene>